<dbReference type="EMBL" id="JAQPYS010000086">
    <property type="protein sequence ID" value="MDC7137891.1"/>
    <property type="molecule type" value="Genomic_DNA"/>
</dbReference>
<feature type="chain" id="PRO_5047176821" evidence="1">
    <location>
        <begin position="24"/>
        <end position="165"/>
    </location>
</feature>
<proteinExistence type="predicted"/>
<dbReference type="RefSeq" id="WP_229092487.1">
    <property type="nucleotide sequence ID" value="NZ_CP059856.1"/>
</dbReference>
<evidence type="ECO:0000256" key="1">
    <source>
        <dbReference type="SAM" id="SignalP"/>
    </source>
</evidence>
<dbReference type="PROSITE" id="PS51257">
    <property type="entry name" value="PROKAR_LIPOPROTEIN"/>
    <property type="match status" value="1"/>
</dbReference>
<sequence>MMKMKKLILLIALILGCTLESYAQKSTFQFRDAQSRAGDAVSEVCVKPVVAEVRLLGGETPKRQVFTYKFTREEVEIGLKGELGNVRSWATYKANEDAGSDVIMAATYKVETNDEGGYTVTVVGFPAVFSKWYTATKDDYEWIRIKKLAPTDEKGVIAPVVKTNN</sequence>
<accession>A0ABT5HBE2</accession>
<evidence type="ECO:0000313" key="3">
    <source>
        <dbReference type="Proteomes" id="UP001215398"/>
    </source>
</evidence>
<feature type="signal peptide" evidence="1">
    <location>
        <begin position="1"/>
        <end position="23"/>
    </location>
</feature>
<reference evidence="2 3" key="1">
    <citation type="submission" date="2023-01" db="EMBL/GenBank/DDBJ databases">
        <title>Exploring GABA producing Bacteroides strains toward improving mental health.</title>
        <authorList>
            <person name="Yousuf B."/>
            <person name="Bouhlel N.E."/>
            <person name="Mottawea W."/>
            <person name="Hammami R."/>
        </authorList>
    </citation>
    <scope>NUCLEOTIDE SEQUENCE [LARGE SCALE GENOMIC DNA]</scope>
    <source>
        <strain evidence="2 3">UO.H1054</strain>
    </source>
</reference>
<evidence type="ECO:0000313" key="2">
    <source>
        <dbReference type="EMBL" id="MDC7137891.1"/>
    </source>
</evidence>
<protein>
    <submittedName>
        <fullName evidence="2">Uncharacterized protein</fullName>
    </submittedName>
</protein>
<organism evidence="2 3">
    <name type="scientific">Bacteroides zhangwenhongii</name>
    <dbReference type="NCBI Taxonomy" id="2650157"/>
    <lineage>
        <taxon>Bacteria</taxon>
        <taxon>Pseudomonadati</taxon>
        <taxon>Bacteroidota</taxon>
        <taxon>Bacteroidia</taxon>
        <taxon>Bacteroidales</taxon>
        <taxon>Bacteroidaceae</taxon>
        <taxon>Bacteroides</taxon>
    </lineage>
</organism>
<dbReference type="Proteomes" id="UP001215398">
    <property type="component" value="Unassembled WGS sequence"/>
</dbReference>
<keyword evidence="3" id="KW-1185">Reference proteome</keyword>
<gene>
    <name evidence="2" type="ORF">PQG98_16335</name>
</gene>
<comment type="caution">
    <text evidence="2">The sequence shown here is derived from an EMBL/GenBank/DDBJ whole genome shotgun (WGS) entry which is preliminary data.</text>
</comment>
<name>A0ABT5HBE2_9BACE</name>
<keyword evidence="1" id="KW-0732">Signal</keyword>